<organism evidence="1 2">
    <name type="scientific">Nibrella viscosa</name>
    <dbReference type="NCBI Taxonomy" id="1084524"/>
    <lineage>
        <taxon>Bacteria</taxon>
        <taxon>Pseudomonadati</taxon>
        <taxon>Bacteroidota</taxon>
        <taxon>Cytophagia</taxon>
        <taxon>Cytophagales</taxon>
        <taxon>Spirosomataceae</taxon>
        <taxon>Nibrella</taxon>
    </lineage>
</organism>
<keyword evidence="2" id="KW-1185">Reference proteome</keyword>
<name>A0ABP8JRC5_9BACT</name>
<reference evidence="2" key="1">
    <citation type="journal article" date="2019" name="Int. J. Syst. Evol. Microbiol.">
        <title>The Global Catalogue of Microorganisms (GCM) 10K type strain sequencing project: providing services to taxonomists for standard genome sequencing and annotation.</title>
        <authorList>
            <consortium name="The Broad Institute Genomics Platform"/>
            <consortium name="The Broad Institute Genome Sequencing Center for Infectious Disease"/>
            <person name="Wu L."/>
            <person name="Ma J."/>
        </authorList>
    </citation>
    <scope>NUCLEOTIDE SEQUENCE [LARGE SCALE GENOMIC DNA]</scope>
    <source>
        <strain evidence="2">JCM 17925</strain>
    </source>
</reference>
<dbReference type="RefSeq" id="WP_345262926.1">
    <property type="nucleotide sequence ID" value="NZ_BAABHB010000001.1"/>
</dbReference>
<proteinExistence type="predicted"/>
<dbReference type="Proteomes" id="UP001500936">
    <property type="component" value="Unassembled WGS sequence"/>
</dbReference>
<dbReference type="EMBL" id="BAABHB010000001">
    <property type="protein sequence ID" value="GAA4395023.1"/>
    <property type="molecule type" value="Genomic_DNA"/>
</dbReference>
<comment type="caution">
    <text evidence="1">The sequence shown here is derived from an EMBL/GenBank/DDBJ whole genome shotgun (WGS) entry which is preliminary data.</text>
</comment>
<evidence type="ECO:0000313" key="2">
    <source>
        <dbReference type="Proteomes" id="UP001500936"/>
    </source>
</evidence>
<protein>
    <submittedName>
        <fullName evidence="1">Uncharacterized protein</fullName>
    </submittedName>
</protein>
<evidence type="ECO:0000313" key="1">
    <source>
        <dbReference type="EMBL" id="GAA4395023.1"/>
    </source>
</evidence>
<sequence length="75" mass="8945">MEARPQTAVVRMLCGINSADYTYHRLTFFESGRVRIESPYSQIDTHQEVPIVEDSARLHKWLIWDLEEHQTEQWV</sequence>
<gene>
    <name evidence="1" type="ORF">GCM10023187_01470</name>
</gene>
<accession>A0ABP8JRC5</accession>